<feature type="transmembrane region" description="Helical" evidence="8">
    <location>
        <begin position="288"/>
        <end position="306"/>
    </location>
</feature>
<evidence type="ECO:0000256" key="2">
    <source>
        <dbReference type="ARBA" id="ARBA00022475"/>
    </source>
</evidence>
<reference evidence="9 10" key="1">
    <citation type="journal article" date="2015" name="Nature">
        <title>rRNA introns, odd ribosomes, and small enigmatic genomes across a large radiation of phyla.</title>
        <authorList>
            <person name="Brown C.T."/>
            <person name="Hug L.A."/>
            <person name="Thomas B.C."/>
            <person name="Sharon I."/>
            <person name="Castelle C.J."/>
            <person name="Singh A."/>
            <person name="Wilkins M.J."/>
            <person name="Williams K.H."/>
            <person name="Banfield J.F."/>
        </authorList>
    </citation>
    <scope>NUCLEOTIDE SEQUENCE [LARGE SCALE GENOMIC DNA]</scope>
</reference>
<dbReference type="EMBL" id="LCAE01000010">
    <property type="protein sequence ID" value="KKR86823.1"/>
    <property type="molecule type" value="Genomic_DNA"/>
</dbReference>
<feature type="transmembrane region" description="Helical" evidence="8">
    <location>
        <begin position="174"/>
        <end position="196"/>
    </location>
</feature>
<feature type="transmembrane region" description="Helical" evidence="8">
    <location>
        <begin position="208"/>
        <end position="228"/>
    </location>
</feature>
<accession>A0A0G0UCZ4</accession>
<keyword evidence="7 8" id="KW-0472">Membrane</keyword>
<evidence type="ECO:0000256" key="7">
    <source>
        <dbReference type="ARBA" id="ARBA00023136"/>
    </source>
</evidence>
<evidence type="ECO:0000256" key="4">
    <source>
        <dbReference type="ARBA" id="ARBA00022679"/>
    </source>
</evidence>
<feature type="transmembrane region" description="Helical" evidence="8">
    <location>
        <begin position="7"/>
        <end position="25"/>
    </location>
</feature>
<keyword evidence="5 8" id="KW-0812">Transmembrane</keyword>
<feature type="transmembrane region" description="Helical" evidence="8">
    <location>
        <begin position="132"/>
        <end position="154"/>
    </location>
</feature>
<dbReference type="AlphaFoldDB" id="A0A0G0UCZ4"/>
<dbReference type="GO" id="GO:0005886">
    <property type="term" value="C:plasma membrane"/>
    <property type="evidence" value="ECO:0007669"/>
    <property type="project" value="UniProtKB-SubCell"/>
</dbReference>
<evidence type="ECO:0000256" key="5">
    <source>
        <dbReference type="ARBA" id="ARBA00022692"/>
    </source>
</evidence>
<dbReference type="InterPro" id="IPR050297">
    <property type="entry name" value="LipidA_mod_glycosyltrf_83"/>
</dbReference>
<dbReference type="GO" id="GO:0016763">
    <property type="term" value="F:pentosyltransferase activity"/>
    <property type="evidence" value="ECO:0007669"/>
    <property type="project" value="TreeGrafter"/>
</dbReference>
<comment type="caution">
    <text evidence="9">The sequence shown here is derived from an EMBL/GenBank/DDBJ whole genome shotgun (WGS) entry which is preliminary data.</text>
</comment>
<sequence>MNKKFKLEYILLSLILIVGFVVRLYKIDNPIADWHSWRQADTASVSKTFVESGVNLLYPRYHDVSSIQTGIFNPEGYRMVEFPIYNAVHAGLFKIFPNVNLELLGRLLTSFISIISAVFIFLLGKKYANTKVGLLTAFFFIFLPFNIYFSRVVLPDPLGVLFAVAGLYFFEKSVVLSGLVFALALLQKPYFAFYLLPFTSFFMDKKNLRNTLTFAFLILAPFFAWRMWTSQFPEGIPFWDWAFNGDRIRFHLAFWKWLFGERLGIIILGGWGLILFAAALIKKNVNKFILRFLVGMFLYVSVVASANVRHDYYQILIIPAVSLALADGAFWLWSRSKILVLFSIFLMLLIGWDRVKPFYQVNHYEIIEAGKVVDEITPKDALVVTPYNGDTAFLYATNRRGWPAVDSSIDNIIEKGADYYVSVDLASADTLQFSKIFATLKKTDKFIILDLHKRLKK</sequence>
<feature type="transmembrane region" description="Helical" evidence="8">
    <location>
        <begin position="338"/>
        <end position="355"/>
    </location>
</feature>
<keyword evidence="6 8" id="KW-1133">Transmembrane helix</keyword>
<protein>
    <submittedName>
        <fullName evidence="9">Glycosyl transferase family 39</fullName>
    </submittedName>
</protein>
<evidence type="ECO:0000313" key="10">
    <source>
        <dbReference type="Proteomes" id="UP000033858"/>
    </source>
</evidence>
<dbReference type="PANTHER" id="PTHR33908">
    <property type="entry name" value="MANNOSYLTRANSFERASE YKCB-RELATED"/>
    <property type="match status" value="1"/>
</dbReference>
<feature type="transmembrane region" description="Helical" evidence="8">
    <location>
        <begin position="103"/>
        <end position="123"/>
    </location>
</feature>
<dbReference type="GO" id="GO:0009103">
    <property type="term" value="P:lipopolysaccharide biosynthetic process"/>
    <property type="evidence" value="ECO:0007669"/>
    <property type="project" value="UniProtKB-ARBA"/>
</dbReference>
<evidence type="ECO:0000256" key="8">
    <source>
        <dbReference type="SAM" id="Phobius"/>
    </source>
</evidence>
<evidence type="ECO:0000256" key="1">
    <source>
        <dbReference type="ARBA" id="ARBA00004651"/>
    </source>
</evidence>
<evidence type="ECO:0000313" key="9">
    <source>
        <dbReference type="EMBL" id="KKR86823.1"/>
    </source>
</evidence>
<gene>
    <name evidence="9" type="ORF">UU32_C0010G0006</name>
</gene>
<keyword evidence="3" id="KW-0328">Glycosyltransferase</keyword>
<dbReference type="PANTHER" id="PTHR33908:SF11">
    <property type="entry name" value="MEMBRANE PROTEIN"/>
    <property type="match status" value="1"/>
</dbReference>
<organism evidence="9 10">
    <name type="scientific">Candidatus Woesebacteria bacterium GW2011_GWB1_41_10</name>
    <dbReference type="NCBI Taxonomy" id="1618577"/>
    <lineage>
        <taxon>Bacteria</taxon>
        <taxon>Candidatus Woeseibacteriota</taxon>
    </lineage>
</organism>
<evidence type="ECO:0000256" key="3">
    <source>
        <dbReference type="ARBA" id="ARBA00022676"/>
    </source>
</evidence>
<evidence type="ECO:0000256" key="6">
    <source>
        <dbReference type="ARBA" id="ARBA00022989"/>
    </source>
</evidence>
<name>A0A0G0UCZ4_9BACT</name>
<dbReference type="PATRIC" id="fig|1618577.3.peg.187"/>
<comment type="subcellular location">
    <subcellularLocation>
        <location evidence="1">Cell membrane</location>
        <topology evidence="1">Multi-pass membrane protein</topology>
    </subcellularLocation>
</comment>
<dbReference type="Proteomes" id="UP000033858">
    <property type="component" value="Unassembled WGS sequence"/>
</dbReference>
<proteinExistence type="predicted"/>
<feature type="transmembrane region" description="Helical" evidence="8">
    <location>
        <begin position="263"/>
        <end position="281"/>
    </location>
</feature>
<keyword evidence="2" id="KW-1003">Cell membrane</keyword>
<keyword evidence="4 9" id="KW-0808">Transferase</keyword>